<evidence type="ECO:0000313" key="2">
    <source>
        <dbReference type="Proteomes" id="UP000243859"/>
    </source>
</evidence>
<evidence type="ECO:0000313" key="1">
    <source>
        <dbReference type="EMBL" id="PTN01271.1"/>
    </source>
</evidence>
<name>A0A2T5BQ99_9RHOB</name>
<dbReference type="AlphaFoldDB" id="A0A2T5BQ99"/>
<comment type="caution">
    <text evidence="1">The sequence shown here is derived from an EMBL/GenBank/DDBJ whole genome shotgun (WGS) entry which is preliminary data.</text>
</comment>
<dbReference type="GO" id="GO:0000287">
    <property type="term" value="F:magnesium ion binding"/>
    <property type="evidence" value="ECO:0007669"/>
    <property type="project" value="InterPro"/>
</dbReference>
<dbReference type="InterPro" id="IPR015278">
    <property type="entry name" value="BglII-like"/>
</dbReference>
<dbReference type="GO" id="GO:0009307">
    <property type="term" value="P:DNA restriction-modification system"/>
    <property type="evidence" value="ECO:0007669"/>
    <property type="project" value="InterPro"/>
</dbReference>
<keyword evidence="1" id="KW-0540">Nuclease</keyword>
<dbReference type="SUPFAM" id="SSF52980">
    <property type="entry name" value="Restriction endonuclease-like"/>
    <property type="match status" value="1"/>
</dbReference>
<dbReference type="GO" id="GO:0003677">
    <property type="term" value="F:DNA binding"/>
    <property type="evidence" value="ECO:0007669"/>
    <property type="project" value="InterPro"/>
</dbReference>
<dbReference type="GO" id="GO:0009036">
    <property type="term" value="F:type II site-specific deoxyribonuclease activity"/>
    <property type="evidence" value="ECO:0007669"/>
    <property type="project" value="InterPro"/>
</dbReference>
<keyword evidence="2" id="KW-1185">Reference proteome</keyword>
<dbReference type="InterPro" id="IPR011338">
    <property type="entry name" value="BamHI/BglII/BstY"/>
</dbReference>
<reference evidence="1 2" key="1">
    <citation type="submission" date="2018-04" db="EMBL/GenBank/DDBJ databases">
        <title>Genomic Encyclopedia of Archaeal and Bacterial Type Strains, Phase II (KMG-II): from individual species to whole genera.</title>
        <authorList>
            <person name="Goeker M."/>
        </authorList>
    </citation>
    <scope>NUCLEOTIDE SEQUENCE [LARGE SCALE GENOMIC DNA]</scope>
    <source>
        <strain evidence="1 2">DSM 18064</strain>
    </source>
</reference>
<dbReference type="Proteomes" id="UP000243859">
    <property type="component" value="Unassembled WGS sequence"/>
</dbReference>
<dbReference type="OrthoDB" id="7375950at2"/>
<dbReference type="Pfam" id="PF09195">
    <property type="entry name" value="Endonuc-BglII"/>
    <property type="match status" value="1"/>
</dbReference>
<sequence>MKLAYTYEDHHSAGAEWERRDLKEWLTDVFEAPAVKIEPRCTPQIRKHVENEFLNEGWALNVNLDQAHGLSVFAMQDDLAFQLQTGNMSRAPYDLLKLQYLFQSERIEAAALALPTREAAKIIGDNIANAERVIKELELFDRVITVPILVVAFQ</sequence>
<accession>A0A2T5BQ99</accession>
<keyword evidence="1" id="KW-0255">Endonuclease</keyword>
<keyword evidence="1" id="KW-0378">Hydrolase</keyword>
<dbReference type="Gene3D" id="3.40.91.20">
    <property type="match status" value="1"/>
</dbReference>
<protein>
    <submittedName>
        <fullName evidence="1">Restriction endonuclease BglII</fullName>
    </submittedName>
</protein>
<dbReference type="EMBL" id="QAAA01000015">
    <property type="protein sequence ID" value="PTN01271.1"/>
    <property type="molecule type" value="Genomic_DNA"/>
</dbReference>
<dbReference type="RefSeq" id="WP_107893131.1">
    <property type="nucleotide sequence ID" value="NZ_NHSI01000003.1"/>
</dbReference>
<dbReference type="InterPro" id="IPR011335">
    <property type="entry name" value="Restrct_endonuc-II-like"/>
</dbReference>
<proteinExistence type="predicted"/>
<gene>
    <name evidence="1" type="ORF">C8N32_11561</name>
</gene>
<organism evidence="1 2">
    <name type="scientific">Rhodovulum imhoffii</name>
    <dbReference type="NCBI Taxonomy" id="365340"/>
    <lineage>
        <taxon>Bacteria</taxon>
        <taxon>Pseudomonadati</taxon>
        <taxon>Pseudomonadota</taxon>
        <taxon>Alphaproteobacteria</taxon>
        <taxon>Rhodobacterales</taxon>
        <taxon>Paracoccaceae</taxon>
        <taxon>Rhodovulum</taxon>
    </lineage>
</organism>